<protein>
    <submittedName>
        <fullName evidence="1">(Perigord truffle) hypothetical protein</fullName>
    </submittedName>
</protein>
<accession>D5GKP5</accession>
<dbReference type="InParanoid" id="D5GKP5"/>
<name>D5GKP5_TUBMM</name>
<sequence length="74" mass="8149">MVILRLRDGRTPISQAFPAGPLALHPPVNLADKGMTQLHLSDEGLDANTRGTCNRTPLRRAVRTKTGTTYSRYC</sequence>
<dbReference type="KEGG" id="tml:GSTUM_00009682001"/>
<proteinExistence type="predicted"/>
<evidence type="ECO:0000313" key="2">
    <source>
        <dbReference type="Proteomes" id="UP000006911"/>
    </source>
</evidence>
<dbReference type="EMBL" id="FN430340">
    <property type="protein sequence ID" value="CAZ85088.1"/>
    <property type="molecule type" value="Genomic_DNA"/>
</dbReference>
<organism evidence="1 2">
    <name type="scientific">Tuber melanosporum (strain Mel28)</name>
    <name type="common">Perigord black truffle</name>
    <dbReference type="NCBI Taxonomy" id="656061"/>
    <lineage>
        <taxon>Eukaryota</taxon>
        <taxon>Fungi</taxon>
        <taxon>Dikarya</taxon>
        <taxon>Ascomycota</taxon>
        <taxon>Pezizomycotina</taxon>
        <taxon>Pezizomycetes</taxon>
        <taxon>Pezizales</taxon>
        <taxon>Tuberaceae</taxon>
        <taxon>Tuber</taxon>
    </lineage>
</organism>
<dbReference type="HOGENOM" id="CLU_2689599_0_0_1"/>
<reference evidence="1 2" key="1">
    <citation type="journal article" date="2010" name="Nature">
        <title>Perigord black truffle genome uncovers evolutionary origins and mechanisms of symbiosis.</title>
        <authorList>
            <person name="Martin F."/>
            <person name="Kohler A."/>
            <person name="Murat C."/>
            <person name="Balestrini R."/>
            <person name="Coutinho P.M."/>
            <person name="Jaillon O."/>
            <person name="Montanini B."/>
            <person name="Morin E."/>
            <person name="Noel B."/>
            <person name="Percudani R."/>
            <person name="Porcel B."/>
            <person name="Rubini A."/>
            <person name="Amicucci A."/>
            <person name="Amselem J."/>
            <person name="Anthouard V."/>
            <person name="Arcioni S."/>
            <person name="Artiguenave F."/>
            <person name="Aury J.M."/>
            <person name="Ballario P."/>
            <person name="Bolchi A."/>
            <person name="Brenna A."/>
            <person name="Brun A."/>
            <person name="Buee M."/>
            <person name="Cantarel B."/>
            <person name="Chevalier G."/>
            <person name="Couloux A."/>
            <person name="Da Silva C."/>
            <person name="Denoeud F."/>
            <person name="Duplessis S."/>
            <person name="Ghignone S."/>
            <person name="Hilselberger B."/>
            <person name="Iotti M."/>
            <person name="Marcais B."/>
            <person name="Mello A."/>
            <person name="Miranda M."/>
            <person name="Pacioni G."/>
            <person name="Quesneville H."/>
            <person name="Riccioni C."/>
            <person name="Ruotolo R."/>
            <person name="Splivallo R."/>
            <person name="Stocchi V."/>
            <person name="Tisserant E."/>
            <person name="Viscomi A.R."/>
            <person name="Zambonelli A."/>
            <person name="Zampieri E."/>
            <person name="Henrissat B."/>
            <person name="Lebrun M.H."/>
            <person name="Paolocci F."/>
            <person name="Bonfante P."/>
            <person name="Ottonello S."/>
            <person name="Wincker P."/>
        </authorList>
    </citation>
    <scope>NUCLEOTIDE SEQUENCE [LARGE SCALE GENOMIC DNA]</scope>
    <source>
        <strain evidence="1 2">Mel28</strain>
    </source>
</reference>
<dbReference type="Proteomes" id="UP000006911">
    <property type="component" value="Unassembled WGS sequence"/>
</dbReference>
<dbReference type="AlphaFoldDB" id="D5GKP5"/>
<keyword evidence="2" id="KW-1185">Reference proteome</keyword>
<gene>
    <name evidence="1" type="ORF">GSTUM_00009682001</name>
</gene>
<evidence type="ECO:0000313" key="1">
    <source>
        <dbReference type="EMBL" id="CAZ85088.1"/>
    </source>
</evidence>